<dbReference type="SUPFAM" id="SSF55008">
    <property type="entry name" value="HMA, heavy metal-associated domain"/>
    <property type="match status" value="1"/>
</dbReference>
<dbReference type="GO" id="GO:0046872">
    <property type="term" value="F:metal ion binding"/>
    <property type="evidence" value="ECO:0007669"/>
    <property type="project" value="InterPro"/>
</dbReference>
<organism evidence="2">
    <name type="scientific">marine metagenome</name>
    <dbReference type="NCBI Taxonomy" id="408172"/>
    <lineage>
        <taxon>unclassified sequences</taxon>
        <taxon>metagenomes</taxon>
        <taxon>ecological metagenomes</taxon>
    </lineage>
</organism>
<feature type="non-terminal residue" evidence="2">
    <location>
        <position position="1"/>
    </location>
</feature>
<dbReference type="InterPro" id="IPR036163">
    <property type="entry name" value="HMA_dom_sf"/>
</dbReference>
<proteinExistence type="predicted"/>
<evidence type="ECO:0000313" key="2">
    <source>
        <dbReference type="EMBL" id="SVB61491.1"/>
    </source>
</evidence>
<dbReference type="PROSITE" id="PS50846">
    <property type="entry name" value="HMA_2"/>
    <property type="match status" value="1"/>
</dbReference>
<name>A0A382FHM8_9ZZZZ</name>
<evidence type="ECO:0000259" key="1">
    <source>
        <dbReference type="PROSITE" id="PS50846"/>
    </source>
</evidence>
<dbReference type="InterPro" id="IPR006121">
    <property type="entry name" value="HMA_dom"/>
</dbReference>
<dbReference type="EMBL" id="UINC01049559">
    <property type="protein sequence ID" value="SVB61491.1"/>
    <property type="molecule type" value="Genomic_DNA"/>
</dbReference>
<dbReference type="CDD" id="cd00371">
    <property type="entry name" value="HMA"/>
    <property type="match status" value="1"/>
</dbReference>
<reference evidence="2" key="1">
    <citation type="submission" date="2018-05" db="EMBL/GenBank/DDBJ databases">
        <authorList>
            <person name="Lanie J.A."/>
            <person name="Ng W.-L."/>
            <person name="Kazmierczak K.M."/>
            <person name="Andrzejewski T.M."/>
            <person name="Davidsen T.M."/>
            <person name="Wayne K.J."/>
            <person name="Tettelin H."/>
            <person name="Glass J.I."/>
            <person name="Rusch D."/>
            <person name="Podicherti R."/>
            <person name="Tsui H.-C.T."/>
            <person name="Winkler M.E."/>
        </authorList>
    </citation>
    <scope>NUCLEOTIDE SEQUENCE</scope>
</reference>
<feature type="domain" description="HMA" evidence="1">
    <location>
        <begin position="1"/>
        <end position="48"/>
    </location>
</feature>
<dbReference type="Gene3D" id="3.30.70.100">
    <property type="match status" value="1"/>
</dbReference>
<gene>
    <name evidence="2" type="ORF">METZ01_LOCUS214345</name>
</gene>
<dbReference type="AlphaFoldDB" id="A0A382FHM8"/>
<sequence>VQDALNRISGVTNVNVSLPDNAILTLKGNRVTVDELLAAVKATGFNAEIQN</sequence>
<accession>A0A382FHM8</accession>
<protein>
    <recommendedName>
        <fullName evidence="1">HMA domain-containing protein</fullName>
    </recommendedName>
</protein>